<keyword evidence="4" id="KW-0223">Dioxygenase</keyword>
<evidence type="ECO:0000256" key="3">
    <source>
        <dbReference type="ARBA" id="ARBA00022896"/>
    </source>
</evidence>
<dbReference type="GO" id="GO:0016705">
    <property type="term" value="F:oxidoreductase activity, acting on paired donors, with incorporation or reduction of molecular oxygen"/>
    <property type="evidence" value="ECO:0007669"/>
    <property type="project" value="InterPro"/>
</dbReference>
<dbReference type="GO" id="GO:0005506">
    <property type="term" value="F:iron ion binding"/>
    <property type="evidence" value="ECO:0007669"/>
    <property type="project" value="InterPro"/>
</dbReference>
<dbReference type="EMBL" id="JACHIA010000022">
    <property type="protein sequence ID" value="MBB6073262.1"/>
    <property type="molecule type" value="Genomic_DNA"/>
</dbReference>
<comment type="caution">
    <text evidence="8">The sequence shown here is derived from an EMBL/GenBank/DDBJ whole genome shotgun (WGS) entry which is preliminary data.</text>
</comment>
<dbReference type="GO" id="GO:0051213">
    <property type="term" value="F:dioxygenase activity"/>
    <property type="evidence" value="ECO:0007669"/>
    <property type="project" value="UniProtKB-KW"/>
</dbReference>
<dbReference type="InterPro" id="IPR044862">
    <property type="entry name" value="Pro_4_hyd_alph_FE2OG_OXY"/>
</dbReference>
<dbReference type="InterPro" id="IPR005123">
    <property type="entry name" value="Oxoglu/Fe-dep_dioxygenase_dom"/>
</dbReference>
<dbReference type="AlphaFoldDB" id="A0A841H5Q0"/>
<organism evidence="8 9">
    <name type="scientific">Longimicrobium terrae</name>
    <dbReference type="NCBI Taxonomy" id="1639882"/>
    <lineage>
        <taxon>Bacteria</taxon>
        <taxon>Pseudomonadati</taxon>
        <taxon>Gemmatimonadota</taxon>
        <taxon>Longimicrobiia</taxon>
        <taxon>Longimicrobiales</taxon>
        <taxon>Longimicrobiaceae</taxon>
        <taxon>Longimicrobium</taxon>
    </lineage>
</organism>
<evidence type="ECO:0000256" key="4">
    <source>
        <dbReference type="ARBA" id="ARBA00022964"/>
    </source>
</evidence>
<keyword evidence="6" id="KW-0408">Iron</keyword>
<gene>
    <name evidence="8" type="ORF">HNQ61_004929</name>
</gene>
<sequence>MIDLYEIDGFLDDAARAEIVAELDRIGGAPATVLSADPGGRVQPAVRKTTRLAVSPETRARVRDTLMRRAAEIGAHFGVELRECEDPQFLRYETGDFFVPHQDGNTPMVYDDSRFRRVSAVIFLSHRAEQDAPGTYGGGSLVFHGPSTGPPVQVAAEGRPGSLVTFRAETTHEVTPVTHGVRYTIATWFR</sequence>
<proteinExistence type="predicted"/>
<keyword evidence="3" id="KW-0847">Vitamin C</keyword>
<dbReference type="GO" id="GO:0031418">
    <property type="term" value="F:L-ascorbic acid binding"/>
    <property type="evidence" value="ECO:0007669"/>
    <property type="project" value="UniProtKB-KW"/>
</dbReference>
<name>A0A841H5Q0_9BACT</name>
<evidence type="ECO:0000313" key="9">
    <source>
        <dbReference type="Proteomes" id="UP000582837"/>
    </source>
</evidence>
<keyword evidence="9" id="KW-1185">Reference proteome</keyword>
<dbReference type="Proteomes" id="UP000582837">
    <property type="component" value="Unassembled WGS sequence"/>
</dbReference>
<accession>A0A841H5Q0</accession>
<dbReference type="Pfam" id="PF13640">
    <property type="entry name" value="2OG-FeII_Oxy_3"/>
    <property type="match status" value="1"/>
</dbReference>
<evidence type="ECO:0000256" key="1">
    <source>
        <dbReference type="ARBA" id="ARBA00001961"/>
    </source>
</evidence>
<dbReference type="RefSeq" id="WP_170038580.1">
    <property type="nucleotide sequence ID" value="NZ_JABDTL010000002.1"/>
</dbReference>
<evidence type="ECO:0000313" key="8">
    <source>
        <dbReference type="EMBL" id="MBB6073262.1"/>
    </source>
</evidence>
<dbReference type="PROSITE" id="PS51471">
    <property type="entry name" value="FE2OG_OXY"/>
    <property type="match status" value="1"/>
</dbReference>
<keyword evidence="5" id="KW-0560">Oxidoreductase</keyword>
<comment type="cofactor">
    <cofactor evidence="1">
        <name>L-ascorbate</name>
        <dbReference type="ChEBI" id="CHEBI:38290"/>
    </cofactor>
</comment>
<dbReference type="SMART" id="SM00702">
    <property type="entry name" value="P4Hc"/>
    <property type="match status" value="1"/>
</dbReference>
<evidence type="ECO:0000259" key="7">
    <source>
        <dbReference type="PROSITE" id="PS51471"/>
    </source>
</evidence>
<keyword evidence="2" id="KW-0479">Metal-binding</keyword>
<protein>
    <submittedName>
        <fullName evidence="8">SM-20-related protein</fullName>
    </submittedName>
</protein>
<evidence type="ECO:0000256" key="2">
    <source>
        <dbReference type="ARBA" id="ARBA00022723"/>
    </source>
</evidence>
<reference evidence="8 9" key="1">
    <citation type="submission" date="2020-08" db="EMBL/GenBank/DDBJ databases">
        <title>Genomic Encyclopedia of Type Strains, Phase IV (KMG-IV): sequencing the most valuable type-strain genomes for metagenomic binning, comparative biology and taxonomic classification.</title>
        <authorList>
            <person name="Goeker M."/>
        </authorList>
    </citation>
    <scope>NUCLEOTIDE SEQUENCE [LARGE SCALE GENOMIC DNA]</scope>
    <source>
        <strain evidence="8 9">DSM 29007</strain>
    </source>
</reference>
<evidence type="ECO:0000256" key="6">
    <source>
        <dbReference type="ARBA" id="ARBA00023004"/>
    </source>
</evidence>
<dbReference type="InterPro" id="IPR006620">
    <property type="entry name" value="Pro_4_hyd_alph"/>
</dbReference>
<evidence type="ECO:0000256" key="5">
    <source>
        <dbReference type="ARBA" id="ARBA00023002"/>
    </source>
</evidence>
<dbReference type="Gene3D" id="2.60.120.620">
    <property type="entry name" value="q2cbj1_9rhob like domain"/>
    <property type="match status" value="1"/>
</dbReference>
<feature type="domain" description="Fe2OG dioxygenase" evidence="7">
    <location>
        <begin position="83"/>
        <end position="190"/>
    </location>
</feature>